<dbReference type="InterPro" id="IPR004384">
    <property type="entry name" value="RNA_MeTrfase_TrmJ/LasT"/>
</dbReference>
<dbReference type="EMBL" id="FNBO01000022">
    <property type="protein sequence ID" value="SDG24214.1"/>
    <property type="molecule type" value="Genomic_DNA"/>
</dbReference>
<dbReference type="GO" id="GO:0002128">
    <property type="term" value="P:tRNA nucleoside ribose methylation"/>
    <property type="evidence" value="ECO:0007669"/>
    <property type="project" value="TreeGrafter"/>
</dbReference>
<dbReference type="Gene3D" id="1.10.8.590">
    <property type="match status" value="1"/>
</dbReference>
<dbReference type="PANTHER" id="PTHR42786">
    <property type="entry name" value="TRNA/RRNA METHYLTRANSFERASE"/>
    <property type="match status" value="1"/>
</dbReference>
<gene>
    <name evidence="7" type="ORF">SAMN04488067_12228</name>
</gene>
<reference evidence="7 8" key="1">
    <citation type="submission" date="2016-10" db="EMBL/GenBank/DDBJ databases">
        <authorList>
            <person name="Varghese N."/>
            <person name="Submissions S."/>
        </authorList>
    </citation>
    <scope>NUCLEOTIDE SEQUENCE [LARGE SCALE GENOMIC DNA]</scope>
    <source>
        <strain evidence="7 8">CGMCC 1.3527</strain>
    </source>
</reference>
<dbReference type="GO" id="GO:0003723">
    <property type="term" value="F:RNA binding"/>
    <property type="evidence" value="ECO:0007669"/>
    <property type="project" value="InterPro"/>
</dbReference>
<feature type="region of interest" description="Disordered" evidence="5">
    <location>
        <begin position="1"/>
        <end position="49"/>
    </location>
</feature>
<dbReference type="RefSeq" id="WP_149799981.1">
    <property type="nucleotide sequence ID" value="NZ_FNBO01000022.1"/>
</dbReference>
<dbReference type="Proteomes" id="UP000324020">
    <property type="component" value="Unassembled WGS sequence"/>
</dbReference>
<dbReference type="PANTHER" id="PTHR42786:SF2">
    <property type="entry name" value="TRNA (CYTIDINE_URIDINE-2'-O-)-METHYLTRANSFERASE TRMJ"/>
    <property type="match status" value="1"/>
</dbReference>
<evidence type="ECO:0000256" key="1">
    <source>
        <dbReference type="ARBA" id="ARBA00007228"/>
    </source>
</evidence>
<evidence type="ECO:0000256" key="5">
    <source>
        <dbReference type="SAM" id="MobiDB-lite"/>
    </source>
</evidence>
<dbReference type="Gene3D" id="3.40.1280.10">
    <property type="match status" value="1"/>
</dbReference>
<dbReference type="InterPro" id="IPR001537">
    <property type="entry name" value="SpoU_MeTrfase"/>
</dbReference>
<dbReference type="Pfam" id="PF00588">
    <property type="entry name" value="SpoU_methylase"/>
    <property type="match status" value="1"/>
</dbReference>
<accession>A0A1G7SMZ4</accession>
<keyword evidence="8" id="KW-1185">Reference proteome</keyword>
<dbReference type="SUPFAM" id="SSF75217">
    <property type="entry name" value="alpha/beta knot"/>
    <property type="match status" value="1"/>
</dbReference>
<sequence>MSGDEGDEGNANAADNSDEPDANAADDGPKHDANATDAVPDDPDGGRRKPVVVVVEPETPGNVGTIARAMKNFGLTDLKLVDPPELAEDGEAYGFAGHAREDVLPNADEVTFEEVVANYHTVGTTAITGEDDRSHERFPFKTPVELRESLKTVDAPTAIVFGREGRGLNNEELSRLDEVCSIPADDDYPVLNLGQAATVLLYELRDLTVDETQLPDTEVTRAPEADVERFHGFFADFLAATGQRDHVREKNALLMRRLLGRAHPTEREIHTLLGTFRKANTKLEHADHLAAKYDEHPYPREE</sequence>
<dbReference type="InterPro" id="IPR029028">
    <property type="entry name" value="Alpha/beta_knot_MTases"/>
</dbReference>
<evidence type="ECO:0000313" key="7">
    <source>
        <dbReference type="EMBL" id="SDG24214.1"/>
    </source>
</evidence>
<evidence type="ECO:0000256" key="4">
    <source>
        <dbReference type="ARBA" id="ARBA00022691"/>
    </source>
</evidence>
<dbReference type="NCBIfam" id="TIGR00050">
    <property type="entry name" value="rRNA_methyl_1"/>
    <property type="match status" value="1"/>
</dbReference>
<keyword evidence="4" id="KW-0949">S-adenosyl-L-methionine</keyword>
<keyword evidence="2 7" id="KW-0489">Methyltransferase</keyword>
<dbReference type="InterPro" id="IPR029026">
    <property type="entry name" value="tRNA_m1G_MTases_N"/>
</dbReference>
<protein>
    <submittedName>
        <fullName evidence="7">RNA methyltransferase, TrmH family, group 1</fullName>
    </submittedName>
</protein>
<proteinExistence type="inferred from homology"/>
<dbReference type="GO" id="GO:0008173">
    <property type="term" value="F:RNA methyltransferase activity"/>
    <property type="evidence" value="ECO:0007669"/>
    <property type="project" value="InterPro"/>
</dbReference>
<dbReference type="OrthoDB" id="372184at2157"/>
<dbReference type="AlphaFoldDB" id="A0A1G7SMZ4"/>
<feature type="domain" description="tRNA/rRNA methyltransferase SpoU type" evidence="6">
    <location>
        <begin position="51"/>
        <end position="202"/>
    </location>
</feature>
<dbReference type="CDD" id="cd18093">
    <property type="entry name" value="SpoU-like_TrmJ"/>
    <property type="match status" value="1"/>
</dbReference>
<comment type="similarity">
    <text evidence="1">Belongs to the class IV-like SAM-binding methyltransferase superfamily. RNA methyltransferase TrmH family.</text>
</comment>
<name>A0A1G7SMZ4_9EURY</name>
<organism evidence="7 8">
    <name type="scientific">Halorubrum xinjiangense</name>
    <dbReference type="NCBI Taxonomy" id="261291"/>
    <lineage>
        <taxon>Archaea</taxon>
        <taxon>Methanobacteriati</taxon>
        <taxon>Methanobacteriota</taxon>
        <taxon>Stenosarchaea group</taxon>
        <taxon>Halobacteria</taxon>
        <taxon>Halobacteriales</taxon>
        <taxon>Haloferacaceae</taxon>
        <taxon>Halorubrum</taxon>
    </lineage>
</organism>
<evidence type="ECO:0000256" key="3">
    <source>
        <dbReference type="ARBA" id="ARBA00022679"/>
    </source>
</evidence>
<evidence type="ECO:0000259" key="6">
    <source>
        <dbReference type="Pfam" id="PF00588"/>
    </source>
</evidence>
<dbReference type="GO" id="GO:0005829">
    <property type="term" value="C:cytosol"/>
    <property type="evidence" value="ECO:0007669"/>
    <property type="project" value="TreeGrafter"/>
</dbReference>
<keyword evidence="3 7" id="KW-0808">Transferase</keyword>
<evidence type="ECO:0000256" key="2">
    <source>
        <dbReference type="ARBA" id="ARBA00022603"/>
    </source>
</evidence>
<evidence type="ECO:0000313" key="8">
    <source>
        <dbReference type="Proteomes" id="UP000324020"/>
    </source>
</evidence>